<gene>
    <name evidence="7" type="primary">105625867</name>
</gene>
<dbReference type="eggNOG" id="ENOG502QR1I">
    <property type="taxonomic scope" value="Eukaryota"/>
</dbReference>
<dbReference type="Proteomes" id="UP000005205">
    <property type="component" value="Unassembled WGS sequence"/>
</dbReference>
<dbReference type="SMART" id="SM00326">
    <property type="entry name" value="SH3"/>
    <property type="match status" value="1"/>
</dbReference>
<feature type="region of interest" description="Disordered" evidence="3">
    <location>
        <begin position="835"/>
        <end position="872"/>
    </location>
</feature>
<feature type="region of interest" description="Disordered" evidence="3">
    <location>
        <begin position="470"/>
        <end position="506"/>
    </location>
</feature>
<dbReference type="InParanoid" id="A0A158NYG0"/>
<evidence type="ECO:0000259" key="6">
    <source>
        <dbReference type="PROSITE" id="PS50826"/>
    </source>
</evidence>
<evidence type="ECO:0000256" key="3">
    <source>
        <dbReference type="SAM" id="MobiDB-lite"/>
    </source>
</evidence>
<evidence type="ECO:0000313" key="7">
    <source>
        <dbReference type="EnsemblMetazoa" id="XP_012062568.1"/>
    </source>
</evidence>
<dbReference type="PROSITE" id="PS50002">
    <property type="entry name" value="SH3"/>
    <property type="match status" value="1"/>
</dbReference>
<dbReference type="InterPro" id="IPR004012">
    <property type="entry name" value="Run_dom"/>
</dbReference>
<feature type="domain" description="SH3" evidence="5">
    <location>
        <begin position="1549"/>
        <end position="1608"/>
    </location>
</feature>
<evidence type="ECO:0000256" key="4">
    <source>
        <dbReference type="SAM" id="SignalP"/>
    </source>
</evidence>
<keyword evidence="4" id="KW-0732">Signal</keyword>
<dbReference type="Pfam" id="PF02759">
    <property type="entry name" value="RUN"/>
    <property type="match status" value="1"/>
</dbReference>
<dbReference type="Gene3D" id="1.20.58.900">
    <property type="match status" value="1"/>
</dbReference>
<reference evidence="7" key="2">
    <citation type="submission" date="2016-04" db="UniProtKB">
        <authorList>
            <consortium name="EnsemblMetazoa"/>
        </authorList>
    </citation>
    <scope>IDENTIFICATION</scope>
</reference>
<feature type="compositionally biased region" description="Low complexity" evidence="3">
    <location>
        <begin position="560"/>
        <end position="569"/>
    </location>
</feature>
<feature type="chain" id="PRO_5007629745" description="Iporin" evidence="4">
    <location>
        <begin position="20"/>
        <end position="1608"/>
    </location>
</feature>
<feature type="compositionally biased region" description="Polar residues" evidence="3">
    <location>
        <begin position="786"/>
        <end position="806"/>
    </location>
</feature>
<feature type="domain" description="RUN" evidence="6">
    <location>
        <begin position="1102"/>
        <end position="1247"/>
    </location>
</feature>
<keyword evidence="1 2" id="KW-0728">SH3 domain</keyword>
<dbReference type="SUPFAM" id="SSF140741">
    <property type="entry name" value="RUN domain-like"/>
    <property type="match status" value="1"/>
</dbReference>
<dbReference type="Gene3D" id="2.30.30.40">
    <property type="entry name" value="SH3 Domains"/>
    <property type="match status" value="1"/>
</dbReference>
<keyword evidence="8" id="KW-1185">Reference proteome</keyword>
<dbReference type="EnsemblMetazoa" id="XM_012207178.1">
    <property type="protein sequence ID" value="XP_012062568.1"/>
    <property type="gene ID" value="LOC105625867"/>
</dbReference>
<evidence type="ECO:0000313" key="8">
    <source>
        <dbReference type="Proteomes" id="UP000005205"/>
    </source>
</evidence>
<feature type="region of interest" description="Disordered" evidence="3">
    <location>
        <begin position="762"/>
        <end position="806"/>
    </location>
</feature>
<feature type="region of interest" description="Disordered" evidence="3">
    <location>
        <begin position="411"/>
        <end position="441"/>
    </location>
</feature>
<dbReference type="InterPro" id="IPR036028">
    <property type="entry name" value="SH3-like_dom_sf"/>
</dbReference>
<feature type="region of interest" description="Disordered" evidence="3">
    <location>
        <begin position="560"/>
        <end position="580"/>
    </location>
</feature>
<organism evidence="7 8">
    <name type="scientific">Atta cephalotes</name>
    <name type="common">Leafcutter ant</name>
    <dbReference type="NCBI Taxonomy" id="12957"/>
    <lineage>
        <taxon>Eukaryota</taxon>
        <taxon>Metazoa</taxon>
        <taxon>Ecdysozoa</taxon>
        <taxon>Arthropoda</taxon>
        <taxon>Hexapoda</taxon>
        <taxon>Insecta</taxon>
        <taxon>Pterygota</taxon>
        <taxon>Neoptera</taxon>
        <taxon>Endopterygota</taxon>
        <taxon>Hymenoptera</taxon>
        <taxon>Apocrita</taxon>
        <taxon>Aculeata</taxon>
        <taxon>Formicoidea</taxon>
        <taxon>Formicidae</taxon>
        <taxon>Myrmicinae</taxon>
        <taxon>Atta</taxon>
    </lineage>
</organism>
<evidence type="ECO:0008006" key="9">
    <source>
        <dbReference type="Google" id="ProtNLM"/>
    </source>
</evidence>
<feature type="region of interest" description="Disordered" evidence="3">
    <location>
        <begin position="1345"/>
        <end position="1380"/>
    </location>
</feature>
<feature type="compositionally biased region" description="Polar residues" evidence="3">
    <location>
        <begin position="470"/>
        <end position="505"/>
    </location>
</feature>
<dbReference type="SUPFAM" id="SSF50044">
    <property type="entry name" value="SH3-domain"/>
    <property type="match status" value="1"/>
</dbReference>
<name>A0A158NYG0_ATTCE</name>
<dbReference type="PROSITE" id="PS50826">
    <property type="entry name" value="RUN"/>
    <property type="match status" value="1"/>
</dbReference>
<dbReference type="STRING" id="12957.A0A158NYG0"/>
<feature type="signal peptide" evidence="4">
    <location>
        <begin position="1"/>
        <end position="19"/>
    </location>
</feature>
<dbReference type="InterPro" id="IPR037213">
    <property type="entry name" value="Run_dom_sf"/>
</dbReference>
<dbReference type="PANTHER" id="PTHR15591:SF13">
    <property type="entry name" value="RUN DOMAIN-CONTAINING PROTEIN"/>
    <property type="match status" value="1"/>
</dbReference>
<dbReference type="EMBL" id="ADTU01003793">
    <property type="status" value="NOT_ANNOTATED_CDS"/>
    <property type="molecule type" value="Genomic_DNA"/>
</dbReference>
<evidence type="ECO:0000259" key="5">
    <source>
        <dbReference type="PROSITE" id="PS50002"/>
    </source>
</evidence>
<evidence type="ECO:0000256" key="1">
    <source>
        <dbReference type="ARBA" id="ARBA00022443"/>
    </source>
</evidence>
<dbReference type="KEGG" id="acep:105625867"/>
<sequence length="1608" mass="181282">MMLVLLLCIVMKIAEISVGRTSPMMRPPPPPPTCDSCDRRCRRCRRCRRSSPKRRHHRQSYADNRCISRKLAGEGIAVMEEPQTPGSDCNSNPAADSIQQDLVGSEFVQDNVEYQWFIDYGYRDGGLHIHPSVLSSLSASYTPKDLGYYDDLARNLDANLAEIDMESFRTADIHTLLTALPVMCTEPVQHSEFNYQREQYASISGSVMEKLDIGSSISPHTSSQGEDSACSTADTISICKSSLLFSPVKETPMLPPGGSYSVDSLDCEDMLLTCQTNNKNNYTIAFEGSMTMYSDGSQDFENHDKHKTYESPDVFYDKPKDMKTMLDLSMACSDSKIYTTWSNLKHSSMNKVITRHPSGNNNTIPDISQSAANLTLGRMNKRSQSLPDLSHVREFQHINIPLNFSVDSAESSNHMQRLHSSGSAMSRSTNVESSDNGENVGTKKLQNLSLVRLFMKQKSMSVEGMSLTLDQSDSVSDNSGWPTSNSGSDSATNTNTQIQRQNGQDNIYDRRVSENDFSINWIRRDLTNNRDVENQRDSLNVLKCAVRNKDDKVEMASSASVEELSESTSKSGCMSNQRSFDINNPFEQKNGWAGLMEKKYPISRTTTGIQANAEMEDNAVQTSLIFAALREKHGFPLLQETTVNKKPVYVVYPNYTLPDLSFLKIKDTKIDNIALKPHTFDRSKMEWKRARSGRPFSCNDIDALRQRGFAHIKDWESLTFLLPYEYKKILHDVPEVSRYININEEVKRPLFCLSPPMRHKTRPISEIIPNTTSSTSSTATQPSSGYRGSSTILTDSSTNQQPLSNNTINPLYLYRYDSMSSEASLNNDKKMHRFNQTRQTCPSLPKRSVSLPQGEGESDNSRVPPRPPLPRSILRKNKVLTNKRYSMFEMGDVGEQSEESVDINKRMSLQEPYYMNNDLQLLCRERTIDSEKDVDETEAERYLKEKLNDITNNANVESETSQNSDDDIKQLEEYLKRSAISSQSSDGDIDNAEVKVRSYVRKFLALRMNKDPLVRNIDMGESQRKTVSFATHQRKKHLDAKLNNLNVIVNEQNHDQATEDKLIEFEEKKKMVSSVNRAVDLLLKYWNADSNHSRPNYNERNECAQICLSNLCPALYAIMSDGLKPHLNSTFGPITNSVWQVVEASSQQGPLTKTLNELVQRINGEDVITEGMLKFHAFVFGLLNLRALDAWFAYLCTRESILRKHYSNNSLFVAALANANVREIVDSLLYILNPLAFCPFHLDLLYQYRQLQNSFGNVNNHTVNAMSFRNADLTMKDLEIEETESCRIVSSPKKTRPRSCIAYNMDDKCSTTHKGDLQNAKKRFSAINPKAFYALDKLTSEDSEDYTDSLEHSPLNKKASKQSQSKLFNPDTKKSSDDNGLSVETKFKKLQEKWELIGKEGNKGQPVVMTPSSPVRTFGVLGKSKIPRLLTSPVKQSNVATNIVGKSSKLPMSGVSSLKKPANLPTTKTALKKPIDMKTRDVTRRTSRVDQDTLGVTRTHTARPSSLPYKSHGVMSNDKNLISPHRRAVSTSLPRPTVTTVSRTPVSKHPHKEVRTLTHRIPSDTGHLSFAEGEKLKVILEVDNKWLLCAKGDRRGLVPRACVRSVQT</sequence>
<dbReference type="CDD" id="cd17685">
    <property type="entry name" value="RUN_RUSC"/>
    <property type="match status" value="1"/>
</dbReference>
<dbReference type="InterPro" id="IPR001452">
    <property type="entry name" value="SH3_domain"/>
</dbReference>
<dbReference type="PANTHER" id="PTHR15591">
    <property type="entry name" value="RUN AND SH3 DOMAIN CONTAINING"/>
    <property type="match status" value="1"/>
</dbReference>
<dbReference type="InterPro" id="IPR047343">
    <property type="entry name" value="RUSC1_2"/>
</dbReference>
<feature type="compositionally biased region" description="Low complexity" evidence="3">
    <location>
        <begin position="764"/>
        <end position="784"/>
    </location>
</feature>
<proteinExistence type="predicted"/>
<dbReference type="GO" id="GO:0031410">
    <property type="term" value="C:cytoplasmic vesicle"/>
    <property type="evidence" value="ECO:0007669"/>
    <property type="project" value="TreeGrafter"/>
</dbReference>
<reference evidence="8" key="1">
    <citation type="journal article" date="2011" name="PLoS Genet.">
        <title>The genome sequence of the leaf-cutter ant Atta cephalotes reveals insights into its obligate symbiotic lifestyle.</title>
        <authorList>
            <person name="Suen G."/>
            <person name="Teiling C."/>
            <person name="Li L."/>
            <person name="Holt C."/>
            <person name="Abouheif E."/>
            <person name="Bornberg-Bauer E."/>
            <person name="Bouffard P."/>
            <person name="Caldera E.J."/>
            <person name="Cash E."/>
            <person name="Cavanaugh A."/>
            <person name="Denas O."/>
            <person name="Elhaik E."/>
            <person name="Fave M.J."/>
            <person name="Gadau J."/>
            <person name="Gibson J.D."/>
            <person name="Graur D."/>
            <person name="Grubbs K.J."/>
            <person name="Hagen D.E."/>
            <person name="Harkins T.T."/>
            <person name="Helmkampf M."/>
            <person name="Hu H."/>
            <person name="Johnson B.R."/>
            <person name="Kim J."/>
            <person name="Marsh S.E."/>
            <person name="Moeller J.A."/>
            <person name="Munoz-Torres M.C."/>
            <person name="Murphy M.C."/>
            <person name="Naughton M.C."/>
            <person name="Nigam S."/>
            <person name="Overson R."/>
            <person name="Rajakumar R."/>
            <person name="Reese J.T."/>
            <person name="Scott J.J."/>
            <person name="Smith C.R."/>
            <person name="Tao S."/>
            <person name="Tsutsui N.D."/>
            <person name="Viljakainen L."/>
            <person name="Wissler L."/>
            <person name="Yandell M.D."/>
            <person name="Zimmer F."/>
            <person name="Taylor J."/>
            <person name="Slater S.C."/>
            <person name="Clifton S.W."/>
            <person name="Warren W.C."/>
            <person name="Elsik C.G."/>
            <person name="Smith C.D."/>
            <person name="Weinstock G.M."/>
            <person name="Gerardo N.M."/>
            <person name="Currie C.R."/>
        </authorList>
    </citation>
    <scope>NUCLEOTIDE SEQUENCE [LARGE SCALE GENOMIC DNA]</scope>
</reference>
<protein>
    <recommendedName>
        <fullName evidence="9">Iporin</fullName>
    </recommendedName>
</protein>
<accession>A0A158NYG0</accession>
<dbReference type="FunCoup" id="A0A158NYG0">
    <property type="interactions" value="165"/>
</dbReference>
<dbReference type="SMART" id="SM00593">
    <property type="entry name" value="RUN"/>
    <property type="match status" value="1"/>
</dbReference>
<evidence type="ECO:0000256" key="2">
    <source>
        <dbReference type="PROSITE-ProRule" id="PRU00192"/>
    </source>
</evidence>
<dbReference type="OrthoDB" id="9884296at2759"/>
<dbReference type="Pfam" id="PF07653">
    <property type="entry name" value="SH3_2"/>
    <property type="match status" value="1"/>
</dbReference>
<feature type="compositionally biased region" description="Polar residues" evidence="3">
    <location>
        <begin position="570"/>
        <end position="580"/>
    </location>
</feature>